<evidence type="ECO:0000313" key="7">
    <source>
        <dbReference type="EMBL" id="TDW25515.1"/>
    </source>
</evidence>
<feature type="domain" description="Alcohol dehydrogenase-like N-terminal" evidence="6">
    <location>
        <begin position="24"/>
        <end position="137"/>
    </location>
</feature>
<evidence type="ECO:0000256" key="2">
    <source>
        <dbReference type="ARBA" id="ARBA00022833"/>
    </source>
</evidence>
<dbReference type="PROSITE" id="PS00059">
    <property type="entry name" value="ADH_ZINC"/>
    <property type="match status" value="1"/>
</dbReference>
<dbReference type="InterPro" id="IPR011032">
    <property type="entry name" value="GroES-like_sf"/>
</dbReference>
<dbReference type="PANTHER" id="PTHR43401:SF2">
    <property type="entry name" value="L-THREONINE 3-DEHYDROGENASE"/>
    <property type="match status" value="1"/>
</dbReference>
<dbReference type="InterPro" id="IPR002328">
    <property type="entry name" value="ADH_Zn_CS"/>
</dbReference>
<evidence type="ECO:0000256" key="4">
    <source>
        <dbReference type="RuleBase" id="RU361277"/>
    </source>
</evidence>
<dbReference type="SUPFAM" id="SSF51735">
    <property type="entry name" value="NAD(P)-binding Rossmann-fold domains"/>
    <property type="match status" value="1"/>
</dbReference>
<dbReference type="OrthoDB" id="9769198at2"/>
<feature type="domain" description="Alcohol dehydrogenase-like C-terminal" evidence="5">
    <location>
        <begin position="181"/>
        <end position="305"/>
    </location>
</feature>
<dbReference type="EMBL" id="SODD01000004">
    <property type="protein sequence ID" value="TDW25515.1"/>
    <property type="molecule type" value="Genomic_DNA"/>
</dbReference>
<dbReference type="Pfam" id="PF00107">
    <property type="entry name" value="ADH_zinc_N"/>
    <property type="match status" value="1"/>
</dbReference>
<evidence type="ECO:0000259" key="6">
    <source>
        <dbReference type="Pfam" id="PF08240"/>
    </source>
</evidence>
<keyword evidence="3" id="KW-0560">Oxidoreductase</keyword>
<organism evidence="7 8">
    <name type="scientific">Breznakia blatticola</name>
    <dbReference type="NCBI Taxonomy" id="1754012"/>
    <lineage>
        <taxon>Bacteria</taxon>
        <taxon>Bacillati</taxon>
        <taxon>Bacillota</taxon>
        <taxon>Erysipelotrichia</taxon>
        <taxon>Erysipelotrichales</taxon>
        <taxon>Erysipelotrichaceae</taxon>
        <taxon>Breznakia</taxon>
    </lineage>
</organism>
<evidence type="ECO:0000313" key="8">
    <source>
        <dbReference type="Proteomes" id="UP000294743"/>
    </source>
</evidence>
<dbReference type="InterPro" id="IPR050129">
    <property type="entry name" value="Zn_alcohol_dh"/>
</dbReference>
<gene>
    <name evidence="7" type="ORF">EDD63_10442</name>
</gene>
<dbReference type="GO" id="GO:0008270">
    <property type="term" value="F:zinc ion binding"/>
    <property type="evidence" value="ECO:0007669"/>
    <property type="project" value="InterPro"/>
</dbReference>
<keyword evidence="8" id="KW-1185">Reference proteome</keyword>
<dbReference type="InterPro" id="IPR013154">
    <property type="entry name" value="ADH-like_N"/>
</dbReference>
<name>A0A4R8A4R9_9FIRM</name>
<dbReference type="SUPFAM" id="SSF50129">
    <property type="entry name" value="GroES-like"/>
    <property type="match status" value="1"/>
</dbReference>
<dbReference type="PANTHER" id="PTHR43401">
    <property type="entry name" value="L-THREONINE 3-DEHYDROGENASE"/>
    <property type="match status" value="1"/>
</dbReference>
<evidence type="ECO:0000256" key="3">
    <source>
        <dbReference type="ARBA" id="ARBA00023002"/>
    </source>
</evidence>
<dbReference type="AlphaFoldDB" id="A0A4R8A4R9"/>
<reference evidence="7 8" key="1">
    <citation type="submission" date="2019-03" db="EMBL/GenBank/DDBJ databases">
        <title>Genomic Encyclopedia of Type Strains, Phase IV (KMG-IV): sequencing the most valuable type-strain genomes for metagenomic binning, comparative biology and taxonomic classification.</title>
        <authorList>
            <person name="Goeker M."/>
        </authorList>
    </citation>
    <scope>NUCLEOTIDE SEQUENCE [LARGE SCALE GENOMIC DNA]</scope>
    <source>
        <strain evidence="7 8">DSM 28867</strain>
    </source>
</reference>
<sequence length="348" mass="38260">MKALVLDKAYNYKVKDVELPILQDDEVLIEVKASGICTNDLRDYKGGSIYSLPRIGGHEYSGVIHSVGSKVNKKRFAIGKRAVAYIIPACGECYFCKRNEENLCEDVPSSKTFQNEGGISGFGGFAEYVAVKARDVYIYENEVPFEIMAMTEPLACVISSVNKCNVQFGDDVVIIGGGYMGLLHLLVAQRKGARVFLSEPDESRRKLAISYGCTAAFDPTKYDVVDEVKKLTDGRGAEVVFDTTSIAKVAQQAIEMTCPGGRCMLFSSIHPNTPIALDAGRVHSKEIEILGSVSPTVPTFNQAVLMLDKKIIDPEFLIHKVLPFTDVDLAFQEALKPDTFKVIMKFNS</sequence>
<proteinExistence type="inferred from homology"/>
<dbReference type="RefSeq" id="WP_134168035.1">
    <property type="nucleotide sequence ID" value="NZ_SODD01000004.1"/>
</dbReference>
<evidence type="ECO:0000259" key="5">
    <source>
        <dbReference type="Pfam" id="PF00107"/>
    </source>
</evidence>
<dbReference type="Gene3D" id="3.90.180.10">
    <property type="entry name" value="Medium-chain alcohol dehydrogenases, catalytic domain"/>
    <property type="match status" value="1"/>
</dbReference>
<keyword evidence="1 4" id="KW-0479">Metal-binding</keyword>
<evidence type="ECO:0000256" key="1">
    <source>
        <dbReference type="ARBA" id="ARBA00022723"/>
    </source>
</evidence>
<dbReference type="Proteomes" id="UP000294743">
    <property type="component" value="Unassembled WGS sequence"/>
</dbReference>
<keyword evidence="2 4" id="KW-0862">Zinc</keyword>
<protein>
    <submittedName>
        <fullName evidence="7">Threonine dehydrogenase-like Zn-dependent dehydrogenase</fullName>
    </submittedName>
</protein>
<comment type="caution">
    <text evidence="7">The sequence shown here is derived from an EMBL/GenBank/DDBJ whole genome shotgun (WGS) entry which is preliminary data.</text>
</comment>
<dbReference type="GO" id="GO:0016491">
    <property type="term" value="F:oxidoreductase activity"/>
    <property type="evidence" value="ECO:0007669"/>
    <property type="project" value="UniProtKB-KW"/>
</dbReference>
<dbReference type="InterPro" id="IPR013149">
    <property type="entry name" value="ADH-like_C"/>
</dbReference>
<dbReference type="InterPro" id="IPR036291">
    <property type="entry name" value="NAD(P)-bd_dom_sf"/>
</dbReference>
<accession>A0A4R8A4R9</accession>
<dbReference type="Pfam" id="PF08240">
    <property type="entry name" value="ADH_N"/>
    <property type="match status" value="1"/>
</dbReference>
<comment type="similarity">
    <text evidence="4">Belongs to the zinc-containing alcohol dehydrogenase family.</text>
</comment>
<comment type="cofactor">
    <cofactor evidence="4">
        <name>Zn(2+)</name>
        <dbReference type="ChEBI" id="CHEBI:29105"/>
    </cofactor>
</comment>
<dbReference type="Gene3D" id="3.40.50.720">
    <property type="entry name" value="NAD(P)-binding Rossmann-like Domain"/>
    <property type="match status" value="1"/>
</dbReference>